<evidence type="ECO:0000259" key="2">
    <source>
        <dbReference type="PROSITE" id="PS50853"/>
    </source>
</evidence>
<dbReference type="Gene3D" id="2.60.120.1560">
    <property type="match status" value="1"/>
</dbReference>
<dbReference type="SUPFAM" id="SSF51445">
    <property type="entry name" value="(Trans)glycosidases"/>
    <property type="match status" value="1"/>
</dbReference>
<dbReference type="Proteomes" id="UP000616779">
    <property type="component" value="Unassembled WGS sequence"/>
</dbReference>
<keyword evidence="1" id="KW-0732">Signal</keyword>
<dbReference type="InterPro" id="IPR037524">
    <property type="entry name" value="PA14/GLEYA"/>
</dbReference>
<dbReference type="SUPFAM" id="SSF49785">
    <property type="entry name" value="Galactose-binding domain-like"/>
    <property type="match status" value="1"/>
</dbReference>
<dbReference type="InterPro" id="IPR008979">
    <property type="entry name" value="Galactose-bd-like_sf"/>
</dbReference>
<dbReference type="PANTHER" id="PTHR46769:SF2">
    <property type="entry name" value="FIBROCYSTIN-L ISOFORM 2 PRECURSOR-RELATED"/>
    <property type="match status" value="1"/>
</dbReference>
<sequence>MEVIMSSLHKSKLLVSILLSAIIVSLLPLFPAYRAFAAGTGITQDYWNNIPGGKVEQIPLKTPPSGSRLLANFETPNNTGDLYGSRVYGFLTPPVSGGYTFWIAADDSSELWLSPDGDPAHKEKIASNTVFAKPREWGKSPTQKSVVIPLSSGKRYYIEALHKENTSNDNLAVAWQGPGIAQQVIPGTYLTPFVLPDAPSNPVQDDTANTFGWTPIPGYPDVADYEYSTDRGYTWQTVTTNPLQLDNVNYTTGQIQVRLKETTAQPAGKILYSTAFYTLTTVEQPTPVYTMLWKIGLDNQLSTEFSDYKSTPIESFSLPSDWATRTDWSSVSKGLKLSRNGSMVITYNLPAIPEHGVQFSFRSLDAYVSVPQLAVFSNDTMAGLIQIVGLNGGNTTRKFKETYELYIPKEMLKVGSNELKLSLDRGLYAGTEGDEYHWFEWDYAKLEALGAPATEPIHGRYTHLGTALVSHVLKDRDLQTMEVTKWLGLAYSGNVIRSSQFSREWLTALRDLNLAPVLLPFGTYIKDPELSSGVVPEKLKEYYNNLIAENGDLFEYLELDNEPGVFNNAFAADLALAKYVSEQKPLLNPWLKAVSPGWAYWPSKGIPDGWERDPAYRRQIEDYTDMTNGHSYTLSGISSGEGGAVVETLKTFPEYQGDGMAKPMMMSETGANDFHTDNNRYDTFTHRFASIFDRETRSTIGYLDYIMQHAAYFREYSLLKEDIEMKSADDAEAWINTSDPDETRLKVFRRLALAYSTHGNPLPYVYTNQNELAGKKAYFRAVDTSSLGVSNTGAKSNKILLNFVNFETTPVTMNVNVTLPNNAQYAAERFGAGNTYAAARSFTTIDAASGAQLSETLQPGEAVQYILTSLEHSAPSKPTLQARAVSYKQIKLTWQPSTDNAEVAGYKLYDNGVLLAKLPKAVTRYSHQDVRPESAHSYTLIAYDDSGNESVPSDPLAISSLALPASPFTTTSTGALHVEAEQTELEGVTHHGTFVGMYFTQGRMNMLKPPVKANTNYILKLKYSSAANKRVNLVIDNQLIRTLDLPGTEPNVYTTVEYNVMMPADISNLVLSIVKSSDNVFAYFDWFELKEGILDETPQALWTNVIHSSTNMYYSASTFALGANGANLHETTTPGDYTAMGFKGTGIRWYSDIESTLGEADVYIDDVLQATVDLKTANTQGAKKVVFEKTGLPMANHIIKVVAKNGRIIHQSFEFLSLERQPLTPGPDLIVTDLGTDPADPYAGQTGIRFYVTVKNVGILPTPAGKITGAVFGLNGGSFGYTDTYNQSIPVGGSATLYTNAGGENGYWEVPNGEATYQLSVNINDIGRFTEMDRTNNTKEMTFQVKKRDITPPVTTATADGATGSGTFNKQDVHVTFTAVHPTVGVGIRQTEYRIQGGTWHPVTAQPVTFSDEGVHQIQYRSIDVTNNEEAPKDLIIGIDKTAPVTTHTSSEGWQRTPQTVTLAAYDALSGVQQSFYMLNGGTATAGTSVTVSTYGVNTIHYYSVDAAGNQEASHSAEVRFDPQAPEINIAGPLTVFWTDPIVLNVGITDALSGVASSVVKLDGAVVSPNINLQPLSLWIGQHTIVVTATDSAGNTIVRTFVLKVIMDLDHLDDLLRLLWNLGYFPNQSTYNSLQNKVTQLQKLLNQSQLKDPTIFDAVIKDGKYTDSSTAKLLRDAILYLQQKSEK</sequence>
<dbReference type="InterPro" id="IPR011658">
    <property type="entry name" value="PA14_dom"/>
</dbReference>
<dbReference type="SUPFAM" id="SSF49265">
    <property type="entry name" value="Fibronectin type III"/>
    <property type="match status" value="1"/>
</dbReference>
<evidence type="ECO:0000259" key="3">
    <source>
        <dbReference type="PROSITE" id="PS51820"/>
    </source>
</evidence>
<gene>
    <name evidence="4" type="ORF">GC098_27165</name>
</gene>
<dbReference type="InterPro" id="IPR036116">
    <property type="entry name" value="FN3_sf"/>
</dbReference>
<dbReference type="InterPro" id="IPR052387">
    <property type="entry name" value="Fibrocystin"/>
</dbReference>
<dbReference type="SUPFAM" id="SSF56988">
    <property type="entry name" value="Anthrax protective antigen"/>
    <property type="match status" value="1"/>
</dbReference>
<feature type="domain" description="Fibronectin type-III" evidence="2">
    <location>
        <begin position="874"/>
        <end position="965"/>
    </location>
</feature>
<evidence type="ECO:0000313" key="5">
    <source>
        <dbReference type="Proteomes" id="UP000616779"/>
    </source>
</evidence>
<evidence type="ECO:0008006" key="6">
    <source>
        <dbReference type="Google" id="ProtNLM"/>
    </source>
</evidence>
<protein>
    <recommendedName>
        <fullName evidence="6">PA14 domain-containing protein</fullName>
    </recommendedName>
</protein>
<evidence type="ECO:0000256" key="1">
    <source>
        <dbReference type="ARBA" id="ARBA00022729"/>
    </source>
</evidence>
<dbReference type="Gene3D" id="2.60.120.260">
    <property type="entry name" value="Galactose-binding domain-like"/>
    <property type="match status" value="1"/>
</dbReference>
<organism evidence="4 5">
    <name type="scientific">Paenibacillus phytorum</name>
    <dbReference type="NCBI Taxonomy" id="2654977"/>
    <lineage>
        <taxon>Bacteria</taxon>
        <taxon>Bacillati</taxon>
        <taxon>Bacillota</taxon>
        <taxon>Bacilli</taxon>
        <taxon>Bacillales</taxon>
        <taxon>Paenibacillaceae</taxon>
        <taxon>Paenibacillus</taxon>
    </lineage>
</organism>
<dbReference type="Gene3D" id="2.60.40.10">
    <property type="entry name" value="Immunoglobulins"/>
    <property type="match status" value="2"/>
</dbReference>
<comment type="caution">
    <text evidence="4">The sequence shown here is derived from an EMBL/GenBank/DDBJ whole genome shotgun (WGS) entry which is preliminary data.</text>
</comment>
<accession>A0ABX1Y2F0</accession>
<keyword evidence="5" id="KW-1185">Reference proteome</keyword>
<evidence type="ECO:0000313" key="4">
    <source>
        <dbReference type="EMBL" id="NOU75022.1"/>
    </source>
</evidence>
<dbReference type="Pfam" id="PF07691">
    <property type="entry name" value="PA14"/>
    <property type="match status" value="1"/>
</dbReference>
<dbReference type="EMBL" id="WHOA01000197">
    <property type="protein sequence ID" value="NOU75022.1"/>
    <property type="molecule type" value="Genomic_DNA"/>
</dbReference>
<dbReference type="InterPro" id="IPR058094">
    <property type="entry name" value="Ig-like_OmpL47-like"/>
</dbReference>
<dbReference type="Gene3D" id="3.30.1920.20">
    <property type="match status" value="1"/>
</dbReference>
<dbReference type="InterPro" id="IPR003961">
    <property type="entry name" value="FN3_dom"/>
</dbReference>
<name>A0ABX1Y2F0_9BACL</name>
<dbReference type="PROSITE" id="PS51820">
    <property type="entry name" value="PA14"/>
    <property type="match status" value="1"/>
</dbReference>
<dbReference type="InterPro" id="IPR013783">
    <property type="entry name" value="Ig-like_fold"/>
</dbReference>
<dbReference type="InterPro" id="IPR017853">
    <property type="entry name" value="GH"/>
</dbReference>
<dbReference type="SMART" id="SM00758">
    <property type="entry name" value="PA14"/>
    <property type="match status" value="1"/>
</dbReference>
<dbReference type="PROSITE" id="PS50853">
    <property type="entry name" value="FN3"/>
    <property type="match status" value="1"/>
</dbReference>
<reference evidence="4 5" key="1">
    <citation type="submission" date="2019-10" db="EMBL/GenBank/DDBJ databases">
        <title>Description of Paenibacillus terrestris sp. nov.</title>
        <authorList>
            <person name="Carlier A."/>
            <person name="Qi S."/>
        </authorList>
    </citation>
    <scope>NUCLEOTIDE SEQUENCE [LARGE SCALE GENOMIC DNA]</scope>
    <source>
        <strain evidence="4 5">LMG 31458</strain>
    </source>
</reference>
<feature type="domain" description="PA14" evidence="3">
    <location>
        <begin position="37"/>
        <end position="189"/>
    </location>
</feature>
<dbReference type="NCBIfam" id="NF047446">
    <property type="entry name" value="barrel_OmpL47"/>
    <property type="match status" value="2"/>
</dbReference>
<proteinExistence type="predicted"/>
<dbReference type="PANTHER" id="PTHR46769">
    <property type="entry name" value="POLYCYSTIC KIDNEY AND HEPATIC DISEASE 1 (AUTOSOMAL RECESSIVE)-LIKE 1"/>
    <property type="match status" value="1"/>
</dbReference>